<sequence>MSPLEQALRSVPGYMEALARDAADASRDVTIDWRKL</sequence>
<proteinExistence type="predicted"/>
<evidence type="ECO:0000313" key="1">
    <source>
        <dbReference type="EMBL" id="XDG31343.1"/>
    </source>
</evidence>
<organism evidence="1">
    <name type="scientific">Mycolicibacterium phage phi1_186018</name>
    <dbReference type="NCBI Taxonomy" id="3236641"/>
    <lineage>
        <taxon>Viruses</taxon>
        <taxon>Duplodnaviria</taxon>
        <taxon>Heunggongvirae</taxon>
        <taxon>Uroviricota</taxon>
        <taxon>Caudoviricetes</taxon>
        <taxon>Bclasvirinae</taxon>
        <taxon>Coopervirus</taxon>
    </lineage>
</organism>
<accession>A0AB39AKP6</accession>
<name>A0AB39AKP6_9CAUD</name>
<protein>
    <submittedName>
        <fullName evidence="1">Uncharacterized protein</fullName>
    </submittedName>
</protein>
<reference evidence="1" key="1">
    <citation type="submission" date="2024-06" db="EMBL/GenBank/DDBJ databases">
        <title>The complete genome of Mycolicibacterium smegmatis phage.</title>
        <authorList>
            <person name="Zong M."/>
            <person name="Wu X."/>
            <person name="Feng Y."/>
        </authorList>
    </citation>
    <scope>NUCLEOTIDE SEQUENCE</scope>
</reference>
<dbReference type="EMBL" id="PP947710">
    <property type="protein sequence ID" value="XDG31343.1"/>
    <property type="molecule type" value="Genomic_DNA"/>
</dbReference>
<gene>
    <name evidence="1" type="ORF">NJGIMKJC_CDS0077</name>
</gene>